<dbReference type="InterPro" id="IPR037069">
    <property type="entry name" value="AcylCoA_DH/ox_N_sf"/>
</dbReference>
<dbReference type="EMBL" id="JAVRFI010000002">
    <property type="protein sequence ID" value="MDT0448083.1"/>
    <property type="molecule type" value="Genomic_DNA"/>
</dbReference>
<comment type="caution">
    <text evidence="10">The sequence shown here is derived from an EMBL/GenBank/DDBJ whole genome shotgun (WGS) entry which is preliminary data.</text>
</comment>
<evidence type="ECO:0000259" key="7">
    <source>
        <dbReference type="Pfam" id="PF00441"/>
    </source>
</evidence>
<dbReference type="RefSeq" id="WP_311607699.1">
    <property type="nucleotide sequence ID" value="NZ_JAVRFI010000002.1"/>
</dbReference>
<comment type="similarity">
    <text evidence="2 5">Belongs to the acyl-CoA dehydrogenase family.</text>
</comment>
<dbReference type="InterPro" id="IPR046373">
    <property type="entry name" value="Acyl-CoA_Oxase/DH_mid-dom_sf"/>
</dbReference>
<keyword evidence="4 5" id="KW-0274">FAD</keyword>
<evidence type="ECO:0000313" key="11">
    <source>
        <dbReference type="Proteomes" id="UP001180531"/>
    </source>
</evidence>
<dbReference type="InterPro" id="IPR009100">
    <property type="entry name" value="AcylCoA_DH/oxidase_NM_dom_sf"/>
</dbReference>
<dbReference type="InterPro" id="IPR036250">
    <property type="entry name" value="AcylCo_DH-like_C"/>
</dbReference>
<dbReference type="SUPFAM" id="SSF47203">
    <property type="entry name" value="Acyl-CoA dehydrogenase C-terminal domain-like"/>
    <property type="match status" value="1"/>
</dbReference>
<dbReference type="Gene3D" id="2.40.110.10">
    <property type="entry name" value="Butyryl-CoA Dehydrogenase, subunit A, domain 2"/>
    <property type="match status" value="1"/>
</dbReference>
<name>A0ABU2SH19_9ACTN</name>
<dbReference type="SUPFAM" id="SSF56645">
    <property type="entry name" value="Acyl-CoA dehydrogenase NM domain-like"/>
    <property type="match status" value="1"/>
</dbReference>
<dbReference type="Pfam" id="PF02770">
    <property type="entry name" value="Acyl-CoA_dh_M"/>
    <property type="match status" value="1"/>
</dbReference>
<dbReference type="PANTHER" id="PTHR43884">
    <property type="entry name" value="ACYL-COA DEHYDROGENASE"/>
    <property type="match status" value="1"/>
</dbReference>
<dbReference type="Gene3D" id="1.20.140.10">
    <property type="entry name" value="Butyryl-CoA Dehydrogenase, subunit A, domain 3"/>
    <property type="match status" value="1"/>
</dbReference>
<dbReference type="GO" id="GO:0016491">
    <property type="term" value="F:oxidoreductase activity"/>
    <property type="evidence" value="ECO:0007669"/>
    <property type="project" value="UniProtKB-KW"/>
</dbReference>
<feature type="domain" description="Acyl-CoA dehydrogenase/oxidase C-terminal" evidence="7">
    <location>
        <begin position="287"/>
        <end position="418"/>
    </location>
</feature>
<keyword evidence="5 10" id="KW-0560">Oxidoreductase</keyword>
<gene>
    <name evidence="10" type="ORF">RM609_03070</name>
</gene>
<reference evidence="10" key="1">
    <citation type="submission" date="2024-05" db="EMBL/GenBank/DDBJ databases">
        <title>30 novel species of actinomycetes from the DSMZ collection.</title>
        <authorList>
            <person name="Nouioui I."/>
        </authorList>
    </citation>
    <scope>NUCLEOTIDE SEQUENCE</scope>
    <source>
        <strain evidence="10">DSM 40473</strain>
    </source>
</reference>
<dbReference type="Gene3D" id="1.10.540.10">
    <property type="entry name" value="Acyl-CoA dehydrogenase/oxidase, N-terminal domain"/>
    <property type="match status" value="1"/>
</dbReference>
<evidence type="ECO:0000256" key="1">
    <source>
        <dbReference type="ARBA" id="ARBA00001974"/>
    </source>
</evidence>
<evidence type="ECO:0000313" key="10">
    <source>
        <dbReference type="EMBL" id="MDT0448083.1"/>
    </source>
</evidence>
<feature type="domain" description="Acyl-CoA dehydrogenase/oxidase N-terminal" evidence="9">
    <location>
        <begin position="49"/>
        <end position="130"/>
    </location>
</feature>
<dbReference type="InterPro" id="IPR013786">
    <property type="entry name" value="AcylCoA_DH/ox_N"/>
</dbReference>
<dbReference type="EC" id="1.-.-.-" evidence="10"/>
<evidence type="ECO:0000256" key="6">
    <source>
        <dbReference type="SAM" id="MobiDB-lite"/>
    </source>
</evidence>
<sequence length="597" mass="64503">MAPRTRNLASDPDRPSFLEELYQGRFRWDLIHPFPEQRPEDRERGDAAVASVGALLRERIDPVEVDADGALPDGFLAELAERGYLRMQAGPDVGGHGLSSYNTFRVIEEAASWCFPVAVLLGIENALGAGAFLPVLPPGPLADRVRAHVLAGGLSGSADTEPEGAANQGRGTTATVVEDGAAYLLNGRKIQVVNAPTGGLFSVTASVQGPDGTERNRLFFVDADTPGVRRTGPQELMGMRGLPFGGLDLDDVRVPAELALAEPDPEHSSRLTPAVSLLVVRGRLYIIAAPSLATAKLCLSWARDFAARRSVDGRGLGEYEEIRRRLAESRAEVFALESTARWSLLGEDNGTDVNLKFEQNASKNICSILGWRVVERTLSMLGGEGYENARSKRDRQAPPHAVERAFRDVRGLRITGGVDFLLDHWSASRTLLSYYYPEPDHADGLAAEQAPPAGFGDDHALSARNLEHLTFVREQVHRFGRDCLELTRRHPDRAGLAAKQRLMILLNRTATELLTMSLTLARAASTSTSGDQEVQDLADVYCAAARARLAALRHRRAQEEDEEGAGSAAAAADRLAAAFNHQPTTNGTTDGTTGAGR</sequence>
<feature type="domain" description="Acyl-CoA oxidase/dehydrogenase middle" evidence="8">
    <location>
        <begin position="160"/>
        <end position="252"/>
    </location>
</feature>
<feature type="region of interest" description="Disordered" evidence="6">
    <location>
        <begin position="557"/>
        <end position="597"/>
    </location>
</feature>
<evidence type="ECO:0000259" key="9">
    <source>
        <dbReference type="Pfam" id="PF02771"/>
    </source>
</evidence>
<evidence type="ECO:0000256" key="5">
    <source>
        <dbReference type="RuleBase" id="RU362125"/>
    </source>
</evidence>
<dbReference type="Proteomes" id="UP001180531">
    <property type="component" value="Unassembled WGS sequence"/>
</dbReference>
<organism evidence="10 11">
    <name type="scientific">Streptomyces hesseae</name>
    <dbReference type="NCBI Taxonomy" id="3075519"/>
    <lineage>
        <taxon>Bacteria</taxon>
        <taxon>Bacillati</taxon>
        <taxon>Actinomycetota</taxon>
        <taxon>Actinomycetes</taxon>
        <taxon>Kitasatosporales</taxon>
        <taxon>Streptomycetaceae</taxon>
        <taxon>Streptomyces</taxon>
    </lineage>
</organism>
<accession>A0ABU2SH19</accession>
<keyword evidence="3 5" id="KW-0285">Flavoprotein</keyword>
<evidence type="ECO:0000259" key="8">
    <source>
        <dbReference type="Pfam" id="PF02770"/>
    </source>
</evidence>
<evidence type="ECO:0000256" key="4">
    <source>
        <dbReference type="ARBA" id="ARBA00022827"/>
    </source>
</evidence>
<dbReference type="CDD" id="cd00567">
    <property type="entry name" value="ACAD"/>
    <property type="match status" value="1"/>
</dbReference>
<evidence type="ECO:0000256" key="3">
    <source>
        <dbReference type="ARBA" id="ARBA00022630"/>
    </source>
</evidence>
<dbReference type="PANTHER" id="PTHR43884:SF12">
    <property type="entry name" value="ISOVALERYL-COA DEHYDROGENASE, MITOCHONDRIAL-RELATED"/>
    <property type="match status" value="1"/>
</dbReference>
<dbReference type="Pfam" id="PF00441">
    <property type="entry name" value="Acyl-CoA_dh_1"/>
    <property type="match status" value="1"/>
</dbReference>
<proteinExistence type="inferred from homology"/>
<dbReference type="InterPro" id="IPR006091">
    <property type="entry name" value="Acyl-CoA_Oxase/DH_mid-dom"/>
</dbReference>
<comment type="cofactor">
    <cofactor evidence="1 5">
        <name>FAD</name>
        <dbReference type="ChEBI" id="CHEBI:57692"/>
    </cofactor>
</comment>
<evidence type="ECO:0000256" key="2">
    <source>
        <dbReference type="ARBA" id="ARBA00009347"/>
    </source>
</evidence>
<feature type="compositionally biased region" description="Low complexity" evidence="6">
    <location>
        <begin position="565"/>
        <end position="597"/>
    </location>
</feature>
<protein>
    <submittedName>
        <fullName evidence="10">Acyl-CoA dehydrogenase family protein</fullName>
        <ecNumber evidence="10">1.-.-.-</ecNumber>
    </submittedName>
</protein>
<dbReference type="Pfam" id="PF02771">
    <property type="entry name" value="Acyl-CoA_dh_N"/>
    <property type="match status" value="1"/>
</dbReference>
<keyword evidence="11" id="KW-1185">Reference proteome</keyword>
<dbReference type="InterPro" id="IPR009075">
    <property type="entry name" value="AcylCo_DH/oxidase_C"/>
</dbReference>